<evidence type="ECO:0000313" key="10">
    <source>
        <dbReference type="EMBL" id="MBF4761640.1"/>
    </source>
</evidence>
<evidence type="ECO:0000256" key="3">
    <source>
        <dbReference type="ARBA" id="ARBA00022679"/>
    </source>
</evidence>
<feature type="transmembrane region" description="Helical" evidence="8">
    <location>
        <begin position="296"/>
        <end position="318"/>
    </location>
</feature>
<dbReference type="EC" id="2.7.11.1" evidence="1"/>
<dbReference type="EMBL" id="JADKPN010000001">
    <property type="protein sequence ID" value="MBF4761640.1"/>
    <property type="molecule type" value="Genomic_DNA"/>
</dbReference>
<dbReference type="PANTHER" id="PTHR43289">
    <property type="entry name" value="MITOGEN-ACTIVATED PROTEIN KINASE KINASE KINASE 20-RELATED"/>
    <property type="match status" value="1"/>
</dbReference>
<evidence type="ECO:0000256" key="8">
    <source>
        <dbReference type="SAM" id="Phobius"/>
    </source>
</evidence>
<dbReference type="PANTHER" id="PTHR43289:SF6">
    <property type="entry name" value="SERINE_THREONINE-PROTEIN KINASE NEKL-3"/>
    <property type="match status" value="1"/>
</dbReference>
<evidence type="ECO:0000259" key="9">
    <source>
        <dbReference type="PROSITE" id="PS50011"/>
    </source>
</evidence>
<reference evidence="10" key="1">
    <citation type="submission" date="2020-11" db="EMBL/GenBank/DDBJ databases">
        <title>Nocardioides sp. nov., isolated from Soil of Cynanchum wilfordii Hemsley rhizosphere.</title>
        <authorList>
            <person name="Lee J.-S."/>
            <person name="Suh M.K."/>
            <person name="Kim J.-S."/>
        </authorList>
    </citation>
    <scope>NUCLEOTIDE SEQUENCE</scope>
    <source>
        <strain evidence="10">KCTC 19275</strain>
    </source>
</reference>
<sequence>MSLPERLGRLHRVDRLGVGGFSSVWLFRDDELRSDVAVKALADNWSQREDIRERFLEEARILRASDSDHVVRVYDIGEADGTPYFVMTYADRGTVADLLTEGRLPLERVVPIVMQAGDGLAVLHARGVVHRDIKPQNLLLASDGLGRERVMVADLGVAKALIHASGLTQVVGTPAYMAPEQAIGGGIDERADVHGLAAVAYHLLTGHVARSGGVRDLTTAKLPPPPSAFVEVSPDVDEAILRGLEPDRDDRWPDIASFVEALTAAAPEAVPTTTVLGLRPQPPAGPRRRPSSELPAVLLAVLCLVVALAMFGASYAVVSMLE</sequence>
<dbReference type="Gene3D" id="1.10.510.10">
    <property type="entry name" value="Transferase(Phosphotransferase) domain 1"/>
    <property type="match status" value="1"/>
</dbReference>
<dbReference type="Pfam" id="PF00069">
    <property type="entry name" value="Pkinase"/>
    <property type="match status" value="1"/>
</dbReference>
<comment type="caution">
    <text evidence="10">The sequence shown here is derived from an EMBL/GenBank/DDBJ whole genome shotgun (WGS) entry which is preliminary data.</text>
</comment>
<dbReference type="InterPro" id="IPR000719">
    <property type="entry name" value="Prot_kinase_dom"/>
</dbReference>
<keyword evidence="4 7" id="KW-0547">Nucleotide-binding</keyword>
<evidence type="ECO:0000256" key="2">
    <source>
        <dbReference type="ARBA" id="ARBA00022527"/>
    </source>
</evidence>
<dbReference type="SUPFAM" id="SSF56112">
    <property type="entry name" value="Protein kinase-like (PK-like)"/>
    <property type="match status" value="1"/>
</dbReference>
<dbReference type="GO" id="GO:0005524">
    <property type="term" value="F:ATP binding"/>
    <property type="evidence" value="ECO:0007669"/>
    <property type="project" value="UniProtKB-UniRule"/>
</dbReference>
<evidence type="ECO:0000313" key="11">
    <source>
        <dbReference type="Proteomes" id="UP000640489"/>
    </source>
</evidence>
<keyword evidence="2 10" id="KW-0723">Serine/threonine-protein kinase</keyword>
<accession>A0A930YIE7</accession>
<dbReference type="InterPro" id="IPR011009">
    <property type="entry name" value="Kinase-like_dom_sf"/>
</dbReference>
<keyword evidence="8" id="KW-0812">Transmembrane</keyword>
<proteinExistence type="predicted"/>
<dbReference type="PROSITE" id="PS00107">
    <property type="entry name" value="PROTEIN_KINASE_ATP"/>
    <property type="match status" value="1"/>
</dbReference>
<feature type="domain" description="Protein kinase" evidence="9">
    <location>
        <begin position="10"/>
        <end position="284"/>
    </location>
</feature>
<name>A0A930YIE7_9ACTN</name>
<dbReference type="AlphaFoldDB" id="A0A930YIE7"/>
<keyword evidence="8" id="KW-1133">Transmembrane helix</keyword>
<dbReference type="GO" id="GO:0004674">
    <property type="term" value="F:protein serine/threonine kinase activity"/>
    <property type="evidence" value="ECO:0007669"/>
    <property type="project" value="UniProtKB-KW"/>
</dbReference>
<gene>
    <name evidence="10" type="ORF">ISU07_00750</name>
</gene>
<evidence type="ECO:0000256" key="1">
    <source>
        <dbReference type="ARBA" id="ARBA00012513"/>
    </source>
</evidence>
<keyword evidence="3" id="KW-0808">Transferase</keyword>
<dbReference type="InterPro" id="IPR017441">
    <property type="entry name" value="Protein_kinase_ATP_BS"/>
</dbReference>
<keyword evidence="11" id="KW-1185">Reference proteome</keyword>
<dbReference type="InterPro" id="IPR008271">
    <property type="entry name" value="Ser/Thr_kinase_AS"/>
</dbReference>
<dbReference type="SMART" id="SM00220">
    <property type="entry name" value="S_TKc"/>
    <property type="match status" value="1"/>
</dbReference>
<feature type="binding site" evidence="7">
    <location>
        <position position="39"/>
    </location>
    <ligand>
        <name>ATP</name>
        <dbReference type="ChEBI" id="CHEBI:30616"/>
    </ligand>
</feature>
<keyword evidence="5 10" id="KW-0418">Kinase</keyword>
<dbReference type="RefSeq" id="WP_194704846.1">
    <property type="nucleotide sequence ID" value="NZ_JADKPN010000001.1"/>
</dbReference>
<evidence type="ECO:0000256" key="5">
    <source>
        <dbReference type="ARBA" id="ARBA00022777"/>
    </source>
</evidence>
<dbReference type="Proteomes" id="UP000640489">
    <property type="component" value="Unassembled WGS sequence"/>
</dbReference>
<protein>
    <recommendedName>
        <fullName evidence="1">non-specific serine/threonine protein kinase</fullName>
        <ecNumber evidence="1">2.7.11.1</ecNumber>
    </recommendedName>
</protein>
<dbReference type="PROSITE" id="PS00108">
    <property type="entry name" value="PROTEIN_KINASE_ST"/>
    <property type="match status" value="1"/>
</dbReference>
<organism evidence="10 11">
    <name type="scientific">Nocardioides islandensis</name>
    <dbReference type="NCBI Taxonomy" id="433663"/>
    <lineage>
        <taxon>Bacteria</taxon>
        <taxon>Bacillati</taxon>
        <taxon>Actinomycetota</taxon>
        <taxon>Actinomycetes</taxon>
        <taxon>Propionibacteriales</taxon>
        <taxon>Nocardioidaceae</taxon>
        <taxon>Nocardioides</taxon>
    </lineage>
</organism>
<evidence type="ECO:0000256" key="4">
    <source>
        <dbReference type="ARBA" id="ARBA00022741"/>
    </source>
</evidence>
<evidence type="ECO:0000256" key="7">
    <source>
        <dbReference type="PROSITE-ProRule" id="PRU10141"/>
    </source>
</evidence>
<evidence type="ECO:0000256" key="6">
    <source>
        <dbReference type="ARBA" id="ARBA00022840"/>
    </source>
</evidence>
<dbReference type="Gene3D" id="3.30.200.20">
    <property type="entry name" value="Phosphorylase Kinase, domain 1"/>
    <property type="match status" value="1"/>
</dbReference>
<dbReference type="PROSITE" id="PS50011">
    <property type="entry name" value="PROTEIN_KINASE_DOM"/>
    <property type="match status" value="1"/>
</dbReference>
<dbReference type="CDD" id="cd14014">
    <property type="entry name" value="STKc_PknB_like"/>
    <property type="match status" value="1"/>
</dbReference>
<keyword evidence="8" id="KW-0472">Membrane</keyword>
<keyword evidence="6 7" id="KW-0067">ATP-binding</keyword>